<comment type="caution">
    <text evidence="1">The sequence shown here is derived from an EMBL/GenBank/DDBJ whole genome shotgun (WGS) entry which is preliminary data.</text>
</comment>
<evidence type="ECO:0000313" key="2">
    <source>
        <dbReference type="Proteomes" id="UP001163324"/>
    </source>
</evidence>
<proteinExistence type="predicted"/>
<protein>
    <submittedName>
        <fullName evidence="1">Uncharacterized protein</fullName>
    </submittedName>
</protein>
<gene>
    <name evidence="1" type="ORF">N3K66_003589</name>
</gene>
<dbReference type="EMBL" id="CM047942">
    <property type="protein sequence ID" value="KAI9901772.1"/>
    <property type="molecule type" value="Genomic_DNA"/>
</dbReference>
<name>A0ACC0V7M4_9HYPO</name>
<dbReference type="Proteomes" id="UP001163324">
    <property type="component" value="Chromosome 3"/>
</dbReference>
<reference evidence="1" key="1">
    <citation type="submission" date="2022-10" db="EMBL/GenBank/DDBJ databases">
        <title>Complete Genome of Trichothecium roseum strain YXFP-22015, a Plant Pathogen Isolated from Citrus.</title>
        <authorList>
            <person name="Wang Y."/>
            <person name="Zhu L."/>
        </authorList>
    </citation>
    <scope>NUCLEOTIDE SEQUENCE</scope>
    <source>
        <strain evidence="1">YXFP-22015</strain>
    </source>
</reference>
<sequence length="646" mass="70184">MTTSVSPAFQPASFYEAEGIEQRRVPSNPGSVSSLNTTSPQNDIPSHTIPALPSLPIGSSAASSSRRAPEPVVGHMGRLVFDDNSVAMFCGSSTGVHFISQAEQQLQMLRVHTETLPSSTYGLHLHSPWGTSLLQGSDDDSHLLASMVSRLPVEAGAIIEATVDRWTPLYPILHKPSAREAYQRLTEGSATPPQGQHPVLDLYQTLALLALGTLGQPAAACAPDHAHFLCVSETYYSMATALLDRVMSRPCLQTLQGMEIMQIYLQLSARYSVASHLGGVAVRLAQTLGLHRHSHRFKFDPLETELRRRVWWCQYTLDTFSSAYHGMPRLIRDQDVDTDLPTRVDHDLLTRSHVAFPLPGEVSQVDTALSLVKLARIMGETLERLYTTTRRRGGVSKIARLQAELDRWERESLPGGPEAGELDDDEPATASASFEVTFLRVALSVATIHVHRPALAFTTADPQFSLSLQACVRASTILIRLLSSEEADPEPDPTSESPCYYHRCPDSIFALLLYPSGAHMLWQAGLTLIFARCKGTYIAAADEDGALVAKCAAALRSLHLRTCAGSSGASLSQAADVLDTLCIKVFRGSSGSGSGSGSDNSQPAGTGVIEQLQWNVWDWPMASALELANTLDAAPFDLYLEPDTWM</sequence>
<accession>A0ACC0V7M4</accession>
<organism evidence="1 2">
    <name type="scientific">Trichothecium roseum</name>
    <dbReference type="NCBI Taxonomy" id="47278"/>
    <lineage>
        <taxon>Eukaryota</taxon>
        <taxon>Fungi</taxon>
        <taxon>Dikarya</taxon>
        <taxon>Ascomycota</taxon>
        <taxon>Pezizomycotina</taxon>
        <taxon>Sordariomycetes</taxon>
        <taxon>Hypocreomycetidae</taxon>
        <taxon>Hypocreales</taxon>
        <taxon>Hypocreales incertae sedis</taxon>
        <taxon>Trichothecium</taxon>
    </lineage>
</organism>
<evidence type="ECO:0000313" key="1">
    <source>
        <dbReference type="EMBL" id="KAI9901772.1"/>
    </source>
</evidence>
<keyword evidence="2" id="KW-1185">Reference proteome</keyword>